<dbReference type="Proteomes" id="UP000190130">
    <property type="component" value="Unassembled WGS sequence"/>
</dbReference>
<reference evidence="4 6" key="2">
    <citation type="submission" date="2017-02" db="EMBL/GenBank/DDBJ databases">
        <authorList>
            <person name="Peterson S.W."/>
        </authorList>
    </citation>
    <scope>NUCLEOTIDE SEQUENCE [LARGE SCALE GENOMIC DNA]</scope>
    <source>
        <strain evidence="4 6">DSM 9653</strain>
    </source>
</reference>
<accession>A0A0Q3I7E3</accession>
<evidence type="ECO:0000313" key="3">
    <source>
        <dbReference type="EMBL" id="KQK30952.1"/>
    </source>
</evidence>
<dbReference type="SUPFAM" id="SSF56317">
    <property type="entry name" value="Carbon-nitrogen hydrolase"/>
    <property type="match status" value="1"/>
</dbReference>
<proteinExistence type="predicted"/>
<dbReference type="PANTHER" id="PTHR43674">
    <property type="entry name" value="NITRILASE C965.09-RELATED"/>
    <property type="match status" value="1"/>
</dbReference>
<dbReference type="OrthoDB" id="9811121at2"/>
<dbReference type="RefSeq" id="WP_055727780.1">
    <property type="nucleotide sequence ID" value="NZ_FUYX01000008.1"/>
</dbReference>
<dbReference type="InterPro" id="IPR003010">
    <property type="entry name" value="C-N_Hydrolase"/>
</dbReference>
<dbReference type="AlphaFoldDB" id="A0A0Q3I7E3"/>
<dbReference type="CDD" id="cd07197">
    <property type="entry name" value="nitrilase"/>
    <property type="match status" value="1"/>
</dbReference>
<dbReference type="PROSITE" id="PS50263">
    <property type="entry name" value="CN_HYDROLASE"/>
    <property type="match status" value="1"/>
</dbReference>
<reference evidence="3 5" key="1">
    <citation type="submission" date="2015-10" db="EMBL/GenBank/DDBJ databases">
        <title>Draft genome of Bosea thiooxidans.</title>
        <authorList>
            <person name="Wang X."/>
        </authorList>
    </citation>
    <scope>NUCLEOTIDE SEQUENCE [LARGE SCALE GENOMIC DNA]</scope>
    <source>
        <strain evidence="3 5">CGMCC 9174</strain>
    </source>
</reference>
<evidence type="ECO:0000313" key="4">
    <source>
        <dbReference type="EMBL" id="SKB94693.1"/>
    </source>
</evidence>
<dbReference type="GO" id="GO:0016811">
    <property type="term" value="F:hydrolase activity, acting on carbon-nitrogen (but not peptide) bonds, in linear amides"/>
    <property type="evidence" value="ECO:0007669"/>
    <property type="project" value="TreeGrafter"/>
</dbReference>
<dbReference type="STRING" id="53254.SAMN05660750_03200"/>
<dbReference type="PANTHER" id="PTHR43674:SF16">
    <property type="entry name" value="CARBON-NITROGEN FAMILY, PUTATIVE (AFU_ORTHOLOGUE AFUA_5G02350)-RELATED"/>
    <property type="match status" value="1"/>
</dbReference>
<organism evidence="3 5">
    <name type="scientific">Bosea thiooxidans</name>
    <dbReference type="NCBI Taxonomy" id="53254"/>
    <lineage>
        <taxon>Bacteria</taxon>
        <taxon>Pseudomonadati</taxon>
        <taxon>Pseudomonadota</taxon>
        <taxon>Alphaproteobacteria</taxon>
        <taxon>Hyphomicrobiales</taxon>
        <taxon>Boseaceae</taxon>
        <taxon>Bosea</taxon>
    </lineage>
</organism>
<evidence type="ECO:0000313" key="6">
    <source>
        <dbReference type="Proteomes" id="UP000190130"/>
    </source>
</evidence>
<evidence type="ECO:0000259" key="2">
    <source>
        <dbReference type="PROSITE" id="PS50263"/>
    </source>
</evidence>
<dbReference type="InterPro" id="IPR050345">
    <property type="entry name" value="Aliph_Amidase/BUP"/>
</dbReference>
<keyword evidence="5" id="KW-1185">Reference proteome</keyword>
<gene>
    <name evidence="3" type="ORF">ARD30_11785</name>
    <name evidence="4" type="ORF">SAMN05660750_03200</name>
</gene>
<dbReference type="InterPro" id="IPR036526">
    <property type="entry name" value="C-N_Hydrolase_sf"/>
</dbReference>
<dbReference type="Pfam" id="PF00795">
    <property type="entry name" value="CN_hydrolase"/>
    <property type="match status" value="1"/>
</dbReference>
<dbReference type="EMBL" id="FUYX01000008">
    <property type="protein sequence ID" value="SKB94693.1"/>
    <property type="molecule type" value="Genomic_DNA"/>
</dbReference>
<feature type="domain" description="CN hydrolase" evidence="2">
    <location>
        <begin position="2"/>
        <end position="260"/>
    </location>
</feature>
<dbReference type="EMBL" id="LMAR01000032">
    <property type="protein sequence ID" value="KQK30952.1"/>
    <property type="molecule type" value="Genomic_DNA"/>
</dbReference>
<dbReference type="Gene3D" id="3.60.110.10">
    <property type="entry name" value="Carbon-nitrogen hydrolase"/>
    <property type="match status" value="1"/>
</dbReference>
<evidence type="ECO:0000256" key="1">
    <source>
        <dbReference type="ARBA" id="ARBA00022801"/>
    </source>
</evidence>
<keyword evidence="1 4" id="KW-0378">Hydrolase</keyword>
<evidence type="ECO:0000313" key="5">
    <source>
        <dbReference type="Proteomes" id="UP000051562"/>
    </source>
</evidence>
<sequence length="287" mass="31241">MISASLVQLDIQPLAPAENFRRIHDFVAAEAARGAQLILFPELANTGYVEPLVPGGPMVSDVPHFGAALYEACAAPDGEEIKALVALAARHRVHLVIGLGLRDARRAGVMRNASLLIGPEGVLGDYTKVHQWQNEKLFFTGGDSIDTYPVLGTRLGMQICYDSRFPEITRILALHGASIVTCIWASFGAEDAPVADEALFIHRAYTRAIENGVFFLSCNRSGSLGGQRFFGRSCAVAPDGRVLGALDHDREDVLRVEIDLAEVARYRSFTGIWTDRAPALYAKYLNS</sequence>
<name>A0A0Q3I7E3_9HYPH</name>
<dbReference type="Proteomes" id="UP000051562">
    <property type="component" value="Unassembled WGS sequence"/>
</dbReference>
<protein>
    <submittedName>
        <fullName evidence="3">Nitrilase</fullName>
    </submittedName>
    <submittedName>
        <fullName evidence="4">Predicted amidohydrolase</fullName>
    </submittedName>
</protein>